<comment type="caution">
    <text evidence="2">The sequence shown here is derived from an EMBL/GenBank/DDBJ whole genome shotgun (WGS) entry which is preliminary data.</text>
</comment>
<evidence type="ECO:0000256" key="1">
    <source>
        <dbReference type="SAM" id="MobiDB-lite"/>
    </source>
</evidence>
<feature type="compositionally biased region" description="Polar residues" evidence="1">
    <location>
        <begin position="678"/>
        <end position="694"/>
    </location>
</feature>
<evidence type="ECO:0000313" key="2">
    <source>
        <dbReference type="EMBL" id="EXU81662.1"/>
    </source>
</evidence>
<feature type="compositionally biased region" description="Gly residues" evidence="1">
    <location>
        <begin position="665"/>
        <end position="677"/>
    </location>
</feature>
<accession>A0A014QEJ7</accession>
<organism evidence="2 3">
    <name type="scientific">Comamonas aquatica DA1877</name>
    <dbReference type="NCBI Taxonomy" id="1457173"/>
    <lineage>
        <taxon>Bacteria</taxon>
        <taxon>Pseudomonadati</taxon>
        <taxon>Pseudomonadota</taxon>
        <taxon>Betaproteobacteria</taxon>
        <taxon>Burkholderiales</taxon>
        <taxon>Comamonadaceae</taxon>
        <taxon>Comamonas</taxon>
    </lineage>
</organism>
<dbReference type="AlphaFoldDB" id="A0A014QEJ7"/>
<name>A0A014QEJ7_9BURK</name>
<reference evidence="2 3" key="1">
    <citation type="submission" date="2014-01" db="EMBL/GenBank/DDBJ databases">
        <title>Interspecies Systems Biology Uncovers Metabolites Affecting C. elegans Gene Expression and Life History Traits.</title>
        <authorList>
            <person name="Watson E."/>
            <person name="Macneil L.T."/>
            <person name="Ritter A.D."/>
            <person name="Yilmaz L.S."/>
            <person name="Rosebrock A.P."/>
            <person name="Caudy A.A."/>
            <person name="Walhout A.J."/>
        </authorList>
    </citation>
    <scope>NUCLEOTIDE SEQUENCE [LARGE SCALE GENOMIC DNA]</scope>
    <source>
        <strain evidence="2 3">DA1877</strain>
    </source>
</reference>
<gene>
    <name evidence="2" type="ORF">AX13_07605</name>
</gene>
<proteinExistence type="predicted"/>
<evidence type="ECO:0000313" key="3">
    <source>
        <dbReference type="Proteomes" id="UP000020766"/>
    </source>
</evidence>
<dbReference type="PATRIC" id="fig|1457173.3.peg.544"/>
<protein>
    <submittedName>
        <fullName evidence="2">Uncharacterized protein</fullName>
    </submittedName>
</protein>
<sequence>MATVLLLLLVGLTLTVMVLGSSAYLRQQQVYTLSNHAQTQAQLKAWTGAELVRQYLQHVRQQGQWTQLMGATFPQTLTLQGEGVDGVVEAQLTAVNTTAKTVTAQIVGMTAQGSPAEARVGLEVVYALPGSGGNGEEGTGGNGGTPAQPDHRVITFSRNLKLGGSINVLQDAGAEAYEISVIGDVSTDGNSITGVKKITSTGSIRIGSGSSFDELHANCDVFIDGSVTAKTINARRNACVLGGASVPGVLRANGSAKLESGVSQNGEVYARVNPEDVGACAAPGYSPPWNSAAASTCTAPAVRGVDLSAGSAGARQVQTAGDVTLASGTVTALTAQGKLTVNSDATVAGGRVGGTVSKPNWNNKINVQVTSGLVVDVSAVAKVEVAKETFNANDVRHLANYVFFVNAAGSKKVVVRHVAGIQDGEYFLADYDSGPYKDRLCTKVTGSGSSVRCADPLPAQSITLCKGYSEYNSCFAFNSKTQTWSINGTSAAPGIAWFQGNLEVGNGVYYNTFIASSNITTAGGTSVYAPNYAGYSGRVDGVQYAPTGVCENSYFPGLSPTDLCDKAGAKYLQTGLEGLGNYAMLAGSRSDENYADLASYVGGNITLGSSAYIYGSVKAGNEFTSGGSTTVHGYVTALAQGTAAKNSMGGSTTFDLRNLPKTMDPGGGKPGTPGTGGESTDPNAQVQVQWSRYL</sequence>
<keyword evidence="3" id="KW-1185">Reference proteome</keyword>
<dbReference type="EMBL" id="JBOK01000002">
    <property type="protein sequence ID" value="EXU81662.1"/>
    <property type="molecule type" value="Genomic_DNA"/>
</dbReference>
<feature type="region of interest" description="Disordered" evidence="1">
    <location>
        <begin position="649"/>
        <end position="694"/>
    </location>
</feature>
<dbReference type="Proteomes" id="UP000020766">
    <property type="component" value="Unassembled WGS sequence"/>
</dbReference>